<gene>
    <name evidence="2" type="ORF">D9611_002594</name>
</gene>
<sequence>MAQAHADFGDAFASLDLQQQQQSFTEGAEEPFEALELDAIPPTDYGAFVLDVLALMKKNALAKKQEPAPPPPAPSAPEPTPPKPSDSDSPCKKRKRGEEQAQSTSTSESSTSPTPSSTPSTSSQEAKSAAPIDATPPSQPTPGSSIDQDLIRQSLRLASSFLLTDSSMNPETGLETWSIGLGRLIDIILSLHRANALEVETMREAASTLRECWTAGGNFPGLEDSRKRIREDGQKLKNLLDDKQQIYKGLAAFLAFLNGLADLVHAR</sequence>
<evidence type="ECO:0000313" key="3">
    <source>
        <dbReference type="Proteomes" id="UP000541558"/>
    </source>
</evidence>
<protein>
    <submittedName>
        <fullName evidence="2">Uncharacterized protein</fullName>
    </submittedName>
</protein>
<dbReference type="EMBL" id="JAACJK010000109">
    <property type="protein sequence ID" value="KAF5333126.1"/>
    <property type="molecule type" value="Genomic_DNA"/>
</dbReference>
<feature type="region of interest" description="Disordered" evidence="1">
    <location>
        <begin position="62"/>
        <end position="146"/>
    </location>
</feature>
<feature type="compositionally biased region" description="Polar residues" evidence="1">
    <location>
        <begin position="16"/>
        <end position="25"/>
    </location>
</feature>
<feature type="compositionally biased region" description="Pro residues" evidence="1">
    <location>
        <begin position="67"/>
        <end position="84"/>
    </location>
</feature>
<comment type="caution">
    <text evidence="2">The sequence shown here is derived from an EMBL/GenBank/DDBJ whole genome shotgun (WGS) entry which is preliminary data.</text>
</comment>
<dbReference type="OrthoDB" id="3358904at2759"/>
<organism evidence="2 3">
    <name type="scientific">Ephemerocybe angulata</name>
    <dbReference type="NCBI Taxonomy" id="980116"/>
    <lineage>
        <taxon>Eukaryota</taxon>
        <taxon>Fungi</taxon>
        <taxon>Dikarya</taxon>
        <taxon>Basidiomycota</taxon>
        <taxon>Agaricomycotina</taxon>
        <taxon>Agaricomycetes</taxon>
        <taxon>Agaricomycetidae</taxon>
        <taxon>Agaricales</taxon>
        <taxon>Agaricineae</taxon>
        <taxon>Psathyrellaceae</taxon>
        <taxon>Ephemerocybe</taxon>
    </lineage>
</organism>
<feature type="compositionally biased region" description="Basic and acidic residues" evidence="1">
    <location>
        <begin position="85"/>
        <end position="99"/>
    </location>
</feature>
<dbReference type="Proteomes" id="UP000541558">
    <property type="component" value="Unassembled WGS sequence"/>
</dbReference>
<feature type="region of interest" description="Disordered" evidence="1">
    <location>
        <begin position="1"/>
        <end position="35"/>
    </location>
</feature>
<keyword evidence="3" id="KW-1185">Reference proteome</keyword>
<feature type="compositionally biased region" description="Low complexity" evidence="1">
    <location>
        <begin position="103"/>
        <end position="123"/>
    </location>
</feature>
<name>A0A8H5C1A7_9AGAR</name>
<evidence type="ECO:0000256" key="1">
    <source>
        <dbReference type="SAM" id="MobiDB-lite"/>
    </source>
</evidence>
<dbReference type="AlphaFoldDB" id="A0A8H5C1A7"/>
<evidence type="ECO:0000313" key="2">
    <source>
        <dbReference type="EMBL" id="KAF5333126.1"/>
    </source>
</evidence>
<reference evidence="2 3" key="1">
    <citation type="journal article" date="2020" name="ISME J.">
        <title>Uncovering the hidden diversity of litter-decomposition mechanisms in mushroom-forming fungi.</title>
        <authorList>
            <person name="Floudas D."/>
            <person name="Bentzer J."/>
            <person name="Ahren D."/>
            <person name="Johansson T."/>
            <person name="Persson P."/>
            <person name="Tunlid A."/>
        </authorList>
    </citation>
    <scope>NUCLEOTIDE SEQUENCE [LARGE SCALE GENOMIC DNA]</scope>
    <source>
        <strain evidence="2 3">CBS 175.51</strain>
    </source>
</reference>
<accession>A0A8H5C1A7</accession>
<proteinExistence type="predicted"/>